<dbReference type="EC" id="6.1.1.15" evidence="1"/>
<comment type="caution">
    <text evidence="11">The sequence shown here is derived from an EMBL/GenBank/DDBJ whole genome shotgun (WGS) entry which is preliminary data.</text>
</comment>
<keyword evidence="7 11" id="KW-0030">Aminoacyl-tRNA synthetase</keyword>
<dbReference type="InterPro" id="IPR050062">
    <property type="entry name" value="Pro-tRNA_synthetase"/>
</dbReference>
<dbReference type="InterPro" id="IPR004154">
    <property type="entry name" value="Anticodon-bd"/>
</dbReference>
<dbReference type="SUPFAM" id="SSF52954">
    <property type="entry name" value="Class II aaRS ABD-related"/>
    <property type="match status" value="1"/>
</dbReference>
<dbReference type="Pfam" id="PF00587">
    <property type="entry name" value="tRNA-synt_2b"/>
    <property type="match status" value="1"/>
</dbReference>
<dbReference type="CDD" id="cd00861">
    <property type="entry name" value="ProRS_anticodon_short"/>
    <property type="match status" value="1"/>
</dbReference>
<feature type="domain" description="Aminoacyl-transfer RNA synthetases class-II family profile" evidence="10">
    <location>
        <begin position="38"/>
        <end position="327"/>
    </location>
</feature>
<evidence type="ECO:0000256" key="7">
    <source>
        <dbReference type="ARBA" id="ARBA00023146"/>
    </source>
</evidence>
<dbReference type="GO" id="GO:0005524">
    <property type="term" value="F:ATP binding"/>
    <property type="evidence" value="ECO:0007669"/>
    <property type="project" value="UniProtKB-KW"/>
</dbReference>
<protein>
    <recommendedName>
        <fullName evidence="2">Proline--tRNA ligase</fullName>
        <ecNumber evidence="1">6.1.1.15</ecNumber>
    </recommendedName>
    <alternativeName>
        <fullName evidence="8">Prolyl-tRNA synthetase</fullName>
    </alternativeName>
</protein>
<dbReference type="PANTHER" id="PTHR42753:SF2">
    <property type="entry name" value="PROLINE--TRNA LIGASE"/>
    <property type="match status" value="1"/>
</dbReference>
<evidence type="ECO:0000256" key="4">
    <source>
        <dbReference type="ARBA" id="ARBA00022741"/>
    </source>
</evidence>
<name>A0A1F6DH59_9BACT</name>
<dbReference type="InterPro" id="IPR002314">
    <property type="entry name" value="aa-tRNA-synt_IIb"/>
</dbReference>
<keyword evidence="5" id="KW-0067">ATP-binding</keyword>
<dbReference type="PROSITE" id="PS50862">
    <property type="entry name" value="AA_TRNA_LIGASE_II"/>
    <property type="match status" value="1"/>
</dbReference>
<dbReference type="GO" id="GO:0006433">
    <property type="term" value="P:prolyl-tRNA aminoacylation"/>
    <property type="evidence" value="ECO:0007669"/>
    <property type="project" value="InterPro"/>
</dbReference>
<sequence length="428" mass="48642">MRQSQLFTRTRKDAPKDEVAKNAQLLIRAGYINKEMAGVYDFLPLGLRVLGKIIGIIREEMNAIGGQEVLMSALQRRELWEKTDRWDDKKIDNWFKTSLKDGGLLGLGFTHEEPITNMVEQFIPSYQNLPFTVYQFQTKFRNEERAKSGLMRTREFIMKDLYSFSKNEIEHLAFYEKAKDAYKKIFNRVGIGDRTYLTYASGGSFSQFSHEFQTLSEAGEDTIYVHKDDYGKGLQMKTGRAAINKEIFTDDVKKDLGIEGDFEEKKAVEVGNIFTLGTRFSEALLCRFKDENGEEVNPYMGSYGIGPARLMGVIVETLSDEKGIVWPKEVAPFHVHLVSITGGNADVEKEADRVYEMLQDNDIEVLYDDRDARAGEKFNDADLIGIPMRLVVSEKTVSAGGVELALRNNGKGTLVHESDIIERLQDEK</sequence>
<keyword evidence="3" id="KW-0436">Ligase</keyword>
<dbReference type="InterPro" id="IPR006195">
    <property type="entry name" value="aa-tRNA-synth_II"/>
</dbReference>
<dbReference type="PANTHER" id="PTHR42753">
    <property type="entry name" value="MITOCHONDRIAL RIBOSOME PROTEIN L39/PROLYL-TRNA LIGASE FAMILY MEMBER"/>
    <property type="match status" value="1"/>
</dbReference>
<dbReference type="PRINTS" id="PR01046">
    <property type="entry name" value="TRNASYNTHPRO"/>
</dbReference>
<comment type="catalytic activity">
    <reaction evidence="9">
        <text>tRNA(Pro) + L-proline + ATP = L-prolyl-tRNA(Pro) + AMP + diphosphate</text>
        <dbReference type="Rhea" id="RHEA:14305"/>
        <dbReference type="Rhea" id="RHEA-COMP:9700"/>
        <dbReference type="Rhea" id="RHEA-COMP:9702"/>
        <dbReference type="ChEBI" id="CHEBI:30616"/>
        <dbReference type="ChEBI" id="CHEBI:33019"/>
        <dbReference type="ChEBI" id="CHEBI:60039"/>
        <dbReference type="ChEBI" id="CHEBI:78442"/>
        <dbReference type="ChEBI" id="CHEBI:78532"/>
        <dbReference type="ChEBI" id="CHEBI:456215"/>
        <dbReference type="EC" id="6.1.1.15"/>
    </reaction>
</comment>
<gene>
    <name evidence="11" type="ORF">A2765_03660</name>
</gene>
<evidence type="ECO:0000256" key="5">
    <source>
        <dbReference type="ARBA" id="ARBA00022840"/>
    </source>
</evidence>
<dbReference type="InterPro" id="IPR002316">
    <property type="entry name" value="Pro-tRNA-ligase_IIa"/>
</dbReference>
<dbReference type="InterPro" id="IPR045864">
    <property type="entry name" value="aa-tRNA-synth_II/BPL/LPL"/>
</dbReference>
<keyword evidence="4" id="KW-0547">Nucleotide-binding</keyword>
<dbReference type="Gene3D" id="3.30.930.10">
    <property type="entry name" value="Bira Bifunctional Protein, Domain 2"/>
    <property type="match status" value="1"/>
</dbReference>
<dbReference type="Gene3D" id="3.40.50.800">
    <property type="entry name" value="Anticodon-binding domain"/>
    <property type="match status" value="1"/>
</dbReference>
<accession>A0A1F6DH59</accession>
<dbReference type="AlphaFoldDB" id="A0A1F6DH59"/>
<dbReference type="GO" id="GO:0004827">
    <property type="term" value="F:proline-tRNA ligase activity"/>
    <property type="evidence" value="ECO:0007669"/>
    <property type="project" value="UniProtKB-EC"/>
</dbReference>
<keyword evidence="6" id="KW-0648">Protein biosynthesis</keyword>
<dbReference type="InterPro" id="IPR036621">
    <property type="entry name" value="Anticodon-bd_dom_sf"/>
</dbReference>
<evidence type="ECO:0000256" key="6">
    <source>
        <dbReference type="ARBA" id="ARBA00022917"/>
    </source>
</evidence>
<proteinExistence type="predicted"/>
<dbReference type="EMBL" id="MFLA01000004">
    <property type="protein sequence ID" value="OGG60647.1"/>
    <property type="molecule type" value="Genomic_DNA"/>
</dbReference>
<reference evidence="11 12" key="1">
    <citation type="journal article" date="2016" name="Nat. Commun.">
        <title>Thousands of microbial genomes shed light on interconnected biogeochemical processes in an aquifer system.</title>
        <authorList>
            <person name="Anantharaman K."/>
            <person name="Brown C.T."/>
            <person name="Hug L.A."/>
            <person name="Sharon I."/>
            <person name="Castelle C.J."/>
            <person name="Probst A.J."/>
            <person name="Thomas B.C."/>
            <person name="Singh A."/>
            <person name="Wilkins M.J."/>
            <person name="Karaoz U."/>
            <person name="Brodie E.L."/>
            <person name="Williams K.H."/>
            <person name="Hubbard S.S."/>
            <person name="Banfield J.F."/>
        </authorList>
    </citation>
    <scope>NUCLEOTIDE SEQUENCE [LARGE SCALE GENOMIC DNA]</scope>
</reference>
<evidence type="ECO:0000313" key="11">
    <source>
        <dbReference type="EMBL" id="OGG60647.1"/>
    </source>
</evidence>
<dbReference type="GO" id="GO:0005829">
    <property type="term" value="C:cytosol"/>
    <property type="evidence" value="ECO:0007669"/>
    <property type="project" value="TreeGrafter"/>
</dbReference>
<evidence type="ECO:0000256" key="3">
    <source>
        <dbReference type="ARBA" id="ARBA00022598"/>
    </source>
</evidence>
<evidence type="ECO:0000256" key="8">
    <source>
        <dbReference type="ARBA" id="ARBA00029731"/>
    </source>
</evidence>
<dbReference type="Proteomes" id="UP000176377">
    <property type="component" value="Unassembled WGS sequence"/>
</dbReference>
<dbReference type="Pfam" id="PF03129">
    <property type="entry name" value="HGTP_anticodon"/>
    <property type="match status" value="1"/>
</dbReference>
<evidence type="ECO:0000256" key="1">
    <source>
        <dbReference type="ARBA" id="ARBA00012831"/>
    </source>
</evidence>
<organism evidence="11 12">
    <name type="scientific">Candidatus Kaiserbacteria bacterium RIFCSPHIGHO2_01_FULL_56_24</name>
    <dbReference type="NCBI Taxonomy" id="1798487"/>
    <lineage>
        <taxon>Bacteria</taxon>
        <taxon>Candidatus Kaiseribacteriota</taxon>
    </lineage>
</organism>
<dbReference type="SUPFAM" id="SSF55681">
    <property type="entry name" value="Class II aaRS and biotin synthetases"/>
    <property type="match status" value="1"/>
</dbReference>
<evidence type="ECO:0000313" key="12">
    <source>
        <dbReference type="Proteomes" id="UP000176377"/>
    </source>
</evidence>
<dbReference type="InterPro" id="IPR044140">
    <property type="entry name" value="ProRS_anticodon_short"/>
</dbReference>
<evidence type="ECO:0000256" key="2">
    <source>
        <dbReference type="ARBA" id="ARBA00019110"/>
    </source>
</evidence>
<evidence type="ECO:0000256" key="9">
    <source>
        <dbReference type="ARBA" id="ARBA00047671"/>
    </source>
</evidence>
<evidence type="ECO:0000259" key="10">
    <source>
        <dbReference type="PROSITE" id="PS50862"/>
    </source>
</evidence>